<keyword evidence="12" id="KW-1185">Reference proteome</keyword>
<evidence type="ECO:0000256" key="10">
    <source>
        <dbReference type="SAM" id="Phobius"/>
    </source>
</evidence>
<evidence type="ECO:0000313" key="12">
    <source>
        <dbReference type="Proteomes" id="UP000818624"/>
    </source>
</evidence>
<keyword evidence="3 10" id="KW-0812">Transmembrane</keyword>
<comment type="subcellular location">
    <subcellularLocation>
        <location evidence="1">Mitochondrion inner membrane</location>
        <topology evidence="1">Single-pass membrane protein</topology>
    </subcellularLocation>
</comment>
<keyword evidence="5 10" id="KW-1133">Transmembrane helix</keyword>
<comment type="function">
    <text evidence="9">Essential for the assembly of ubiquinol-cytochrome c reductase. It has a direct effect on the correct occurrence of the Rieske protein, core 4, core 5 and apocytochrome b.</text>
</comment>
<comment type="similarity">
    <text evidence="2">Belongs to the CBP4 family.</text>
</comment>
<evidence type="ECO:0000256" key="4">
    <source>
        <dbReference type="ARBA" id="ARBA00022792"/>
    </source>
</evidence>
<keyword evidence="6" id="KW-0496">Mitochondrion</keyword>
<evidence type="ECO:0000256" key="2">
    <source>
        <dbReference type="ARBA" id="ARBA00006780"/>
    </source>
</evidence>
<dbReference type="Pfam" id="PF07960">
    <property type="entry name" value="CBP4"/>
    <property type="match status" value="1"/>
</dbReference>
<dbReference type="Proteomes" id="UP000818624">
    <property type="component" value="Chromosome 2"/>
</dbReference>
<feature type="transmembrane region" description="Helical" evidence="10">
    <location>
        <begin position="12"/>
        <end position="30"/>
    </location>
</feature>
<evidence type="ECO:0008006" key="13">
    <source>
        <dbReference type="Google" id="ProtNLM"/>
    </source>
</evidence>
<accession>A0ABY8EQI9</accession>
<proteinExistence type="inferred from homology"/>
<evidence type="ECO:0000256" key="1">
    <source>
        <dbReference type="ARBA" id="ARBA00004434"/>
    </source>
</evidence>
<evidence type="ECO:0000256" key="6">
    <source>
        <dbReference type="ARBA" id="ARBA00023128"/>
    </source>
</evidence>
<name>A0ABY8EQI9_MALFU</name>
<evidence type="ECO:0000256" key="7">
    <source>
        <dbReference type="ARBA" id="ARBA00023136"/>
    </source>
</evidence>
<evidence type="ECO:0000313" key="11">
    <source>
        <dbReference type="EMBL" id="WFD47229.1"/>
    </source>
</evidence>
<dbReference type="InterPro" id="IPR012420">
    <property type="entry name" value="Cbp4"/>
</dbReference>
<protein>
    <recommendedName>
        <fullName evidence="13">Cytochrome b mRNA-processing protein 4</fullName>
    </recommendedName>
</protein>
<keyword evidence="8" id="KW-0143">Chaperone</keyword>
<dbReference type="EMBL" id="CP046235">
    <property type="protein sequence ID" value="WFD47229.1"/>
    <property type="molecule type" value="Genomic_DNA"/>
</dbReference>
<sequence>MPGGARNWARAFTGSAVIIGIGVALLKYTVPNEKEMYDNLPPDLKRQVDAKRRVQTEAEFIKTMKEEHEELAKLQDSAKPKWV</sequence>
<keyword evidence="7 10" id="KW-0472">Membrane</keyword>
<organism evidence="11 12">
    <name type="scientific">Malassezia furfur</name>
    <name type="common">Pityriasis versicolor infection agent</name>
    <name type="synonym">Pityrosporum furfur</name>
    <dbReference type="NCBI Taxonomy" id="55194"/>
    <lineage>
        <taxon>Eukaryota</taxon>
        <taxon>Fungi</taxon>
        <taxon>Dikarya</taxon>
        <taxon>Basidiomycota</taxon>
        <taxon>Ustilaginomycotina</taxon>
        <taxon>Malasseziomycetes</taxon>
        <taxon>Malasseziales</taxon>
        <taxon>Malasseziaceae</taxon>
        <taxon>Malassezia</taxon>
    </lineage>
</organism>
<evidence type="ECO:0000256" key="3">
    <source>
        <dbReference type="ARBA" id="ARBA00022692"/>
    </source>
</evidence>
<gene>
    <name evidence="11" type="ORF">GLX27_001880</name>
</gene>
<evidence type="ECO:0000256" key="8">
    <source>
        <dbReference type="ARBA" id="ARBA00023186"/>
    </source>
</evidence>
<evidence type="ECO:0000256" key="5">
    <source>
        <dbReference type="ARBA" id="ARBA00022989"/>
    </source>
</evidence>
<evidence type="ECO:0000256" key="9">
    <source>
        <dbReference type="ARBA" id="ARBA00025413"/>
    </source>
</evidence>
<reference evidence="11 12" key="1">
    <citation type="journal article" date="2020" name="Elife">
        <title>Loss of centromere function drives karyotype evolution in closely related Malassezia species.</title>
        <authorList>
            <person name="Sankaranarayanan S.R."/>
            <person name="Ianiri G."/>
            <person name="Coelho M.A."/>
            <person name="Reza M.H."/>
            <person name="Thimmappa B.C."/>
            <person name="Ganguly P."/>
            <person name="Vadnala R.N."/>
            <person name="Sun S."/>
            <person name="Siddharthan R."/>
            <person name="Tellgren-Roth C."/>
            <person name="Dawson T.L."/>
            <person name="Heitman J."/>
            <person name="Sanyal K."/>
        </authorList>
    </citation>
    <scope>NUCLEOTIDE SEQUENCE [LARGE SCALE GENOMIC DNA]</scope>
    <source>
        <strain evidence="11">CBS14141</strain>
    </source>
</reference>
<keyword evidence="4" id="KW-0999">Mitochondrion inner membrane</keyword>